<comment type="caution">
    <text evidence="1">The sequence shown here is derived from an EMBL/GenBank/DDBJ whole genome shotgun (WGS) entry which is preliminary data.</text>
</comment>
<evidence type="ECO:0000313" key="1">
    <source>
        <dbReference type="EMBL" id="TBN56603.1"/>
    </source>
</evidence>
<proteinExistence type="predicted"/>
<dbReference type="RefSeq" id="WP_130980713.1">
    <property type="nucleotide sequence ID" value="NZ_SISG01000001.1"/>
</dbReference>
<gene>
    <name evidence="1" type="ORF">EYE40_03865</name>
</gene>
<evidence type="ECO:0000313" key="2">
    <source>
        <dbReference type="Proteomes" id="UP000294194"/>
    </source>
</evidence>
<protein>
    <submittedName>
        <fullName evidence="1">Uncharacterized protein</fullName>
    </submittedName>
</protein>
<name>A0A4Q9GVD8_9MICO</name>
<keyword evidence="2" id="KW-1185">Reference proteome</keyword>
<dbReference type="Proteomes" id="UP000294194">
    <property type="component" value="Unassembled WGS sequence"/>
</dbReference>
<sequence length="113" mass="12765">MTAWIWIVASAALIALLGYTAFRAVRGVIRILLDLSDLATTTAKLDNVQPTRELERPATVVLAGRKVISERVQANRDRTRELRHTRRTARLDRARRLTRAGAADLPTIPVRRR</sequence>
<reference evidence="2" key="1">
    <citation type="submission" date="2019-02" db="EMBL/GenBank/DDBJ databases">
        <title>Glaciihabitans arcticus sp. nov., a psychrotolerant bacterium isolated from polar soil.</title>
        <authorList>
            <person name="Dahal R.H."/>
        </authorList>
    </citation>
    <scope>NUCLEOTIDE SEQUENCE [LARGE SCALE GENOMIC DNA]</scope>
    <source>
        <strain evidence="2">RP-3-7</strain>
    </source>
</reference>
<accession>A0A4Q9GVD8</accession>
<organism evidence="1 2">
    <name type="scientific">Glaciihabitans arcticus</name>
    <dbReference type="NCBI Taxonomy" id="2668039"/>
    <lineage>
        <taxon>Bacteria</taxon>
        <taxon>Bacillati</taxon>
        <taxon>Actinomycetota</taxon>
        <taxon>Actinomycetes</taxon>
        <taxon>Micrococcales</taxon>
        <taxon>Microbacteriaceae</taxon>
        <taxon>Glaciihabitans</taxon>
    </lineage>
</organism>
<dbReference type="EMBL" id="SISG01000001">
    <property type="protein sequence ID" value="TBN56603.1"/>
    <property type="molecule type" value="Genomic_DNA"/>
</dbReference>
<dbReference type="AlphaFoldDB" id="A0A4Q9GVD8"/>